<evidence type="ECO:0000256" key="5">
    <source>
        <dbReference type="ARBA" id="ARBA00013257"/>
    </source>
</evidence>
<comment type="cofactor">
    <cofactor evidence="1">
        <name>pyridoxal 5'-phosphate</name>
        <dbReference type="ChEBI" id="CHEBI:597326"/>
    </cofactor>
</comment>
<keyword evidence="9" id="KW-0350">Heme biosynthesis</keyword>
<keyword evidence="10" id="KW-0012">Acyltransferase</keyword>
<dbReference type="GO" id="GO:0005739">
    <property type="term" value="C:mitochondrion"/>
    <property type="evidence" value="ECO:0007669"/>
    <property type="project" value="TreeGrafter"/>
</dbReference>
<dbReference type="CDD" id="cd06454">
    <property type="entry name" value="KBL_like"/>
    <property type="match status" value="1"/>
</dbReference>
<dbReference type="InterPro" id="IPR015421">
    <property type="entry name" value="PyrdxlP-dep_Trfase_major"/>
</dbReference>
<reference evidence="16 17" key="1">
    <citation type="journal article" date="2015" name="Fungal Genet. Biol.">
        <title>Evolution of novel wood decay mechanisms in Agaricales revealed by the genome sequences of Fistulina hepatica and Cylindrobasidium torrendii.</title>
        <authorList>
            <person name="Floudas D."/>
            <person name="Held B.W."/>
            <person name="Riley R."/>
            <person name="Nagy L.G."/>
            <person name="Koehler G."/>
            <person name="Ransdell A.S."/>
            <person name="Younus H."/>
            <person name="Chow J."/>
            <person name="Chiniquy J."/>
            <person name="Lipzen A."/>
            <person name="Tritt A."/>
            <person name="Sun H."/>
            <person name="Haridas S."/>
            <person name="LaButti K."/>
            <person name="Ohm R.A."/>
            <person name="Kues U."/>
            <person name="Blanchette R.A."/>
            <person name="Grigoriev I.V."/>
            <person name="Minto R.E."/>
            <person name="Hibbett D.S."/>
        </authorList>
    </citation>
    <scope>NUCLEOTIDE SEQUENCE [LARGE SCALE GENOMIC DNA]</scope>
    <source>
        <strain evidence="16 17">FP15055 ss-10</strain>
    </source>
</reference>
<dbReference type="PANTHER" id="PTHR13693:SF102">
    <property type="entry name" value="2-AMINO-3-KETOBUTYRATE COENZYME A LIGASE, MITOCHONDRIAL"/>
    <property type="match status" value="1"/>
</dbReference>
<comment type="catalytic activity">
    <reaction evidence="14">
        <text>succinyl-CoA + glycine + H(+) = 5-aminolevulinate + CO2 + CoA</text>
        <dbReference type="Rhea" id="RHEA:12921"/>
        <dbReference type="ChEBI" id="CHEBI:15378"/>
        <dbReference type="ChEBI" id="CHEBI:16526"/>
        <dbReference type="ChEBI" id="CHEBI:57287"/>
        <dbReference type="ChEBI" id="CHEBI:57292"/>
        <dbReference type="ChEBI" id="CHEBI:57305"/>
        <dbReference type="ChEBI" id="CHEBI:356416"/>
        <dbReference type="EC" id="2.3.1.37"/>
    </reaction>
</comment>
<dbReference type="InterPro" id="IPR004839">
    <property type="entry name" value="Aminotransferase_I/II_large"/>
</dbReference>
<dbReference type="AlphaFoldDB" id="A0A0D7B1B5"/>
<protein>
    <recommendedName>
        <fullName evidence="6">5-aminolevulinate synthase, mitochondrial</fullName>
        <ecNumber evidence="5">2.3.1.37</ecNumber>
    </recommendedName>
    <alternativeName>
        <fullName evidence="11">5-aminolevulinic acid synthase</fullName>
    </alternativeName>
    <alternativeName>
        <fullName evidence="12">Delta-ALA synthase</fullName>
    </alternativeName>
    <alternativeName>
        <fullName evidence="13">Delta-aminolevulinate synthase</fullName>
    </alternativeName>
</protein>
<organism evidence="16 17">
    <name type="scientific">Cylindrobasidium torrendii FP15055 ss-10</name>
    <dbReference type="NCBI Taxonomy" id="1314674"/>
    <lineage>
        <taxon>Eukaryota</taxon>
        <taxon>Fungi</taxon>
        <taxon>Dikarya</taxon>
        <taxon>Basidiomycota</taxon>
        <taxon>Agaricomycotina</taxon>
        <taxon>Agaricomycetes</taxon>
        <taxon>Agaricomycetidae</taxon>
        <taxon>Agaricales</taxon>
        <taxon>Marasmiineae</taxon>
        <taxon>Physalacriaceae</taxon>
        <taxon>Cylindrobasidium</taxon>
    </lineage>
</organism>
<evidence type="ECO:0000313" key="17">
    <source>
        <dbReference type="Proteomes" id="UP000054007"/>
    </source>
</evidence>
<comment type="similarity">
    <text evidence="4">Belongs to the class-II pyridoxal-phosphate-dependent aminotransferase family.</text>
</comment>
<evidence type="ECO:0000313" key="16">
    <source>
        <dbReference type="EMBL" id="KIY64257.1"/>
    </source>
</evidence>
<dbReference type="Gene3D" id="3.90.1150.10">
    <property type="entry name" value="Aspartate Aminotransferase, domain 1"/>
    <property type="match status" value="1"/>
</dbReference>
<evidence type="ECO:0000259" key="15">
    <source>
        <dbReference type="Pfam" id="PF00155"/>
    </source>
</evidence>
<dbReference type="InterPro" id="IPR015422">
    <property type="entry name" value="PyrdxlP-dep_Trfase_small"/>
</dbReference>
<name>A0A0D7B1B5_9AGAR</name>
<evidence type="ECO:0000256" key="6">
    <source>
        <dbReference type="ARBA" id="ARBA00019560"/>
    </source>
</evidence>
<dbReference type="SUPFAM" id="SSF53383">
    <property type="entry name" value="PLP-dependent transferases"/>
    <property type="match status" value="1"/>
</dbReference>
<evidence type="ECO:0000256" key="11">
    <source>
        <dbReference type="ARBA" id="ARBA00031691"/>
    </source>
</evidence>
<dbReference type="Gene3D" id="3.40.640.10">
    <property type="entry name" value="Type I PLP-dependent aspartate aminotransferase-like (Major domain)"/>
    <property type="match status" value="1"/>
</dbReference>
<dbReference type="Pfam" id="PF00155">
    <property type="entry name" value="Aminotran_1_2"/>
    <property type="match status" value="1"/>
</dbReference>
<evidence type="ECO:0000256" key="13">
    <source>
        <dbReference type="ARBA" id="ARBA00032773"/>
    </source>
</evidence>
<accession>A0A0D7B1B5</accession>
<dbReference type="Proteomes" id="UP000054007">
    <property type="component" value="Unassembled WGS sequence"/>
</dbReference>
<keyword evidence="7" id="KW-0808">Transferase</keyword>
<comment type="function">
    <text evidence="2">Catalyzes the synthesis of 5-aminolevulinate (ALA) from succinyl-CoA and glycine, the first and rate-limiting step in heme biosynthesis.</text>
</comment>
<keyword evidence="8" id="KW-0663">Pyridoxal phosphate</keyword>
<evidence type="ECO:0000256" key="12">
    <source>
        <dbReference type="ARBA" id="ARBA00031945"/>
    </source>
</evidence>
<evidence type="ECO:0000256" key="1">
    <source>
        <dbReference type="ARBA" id="ARBA00001933"/>
    </source>
</evidence>
<dbReference type="InterPro" id="IPR050087">
    <property type="entry name" value="AON_synthase_class-II"/>
</dbReference>
<evidence type="ECO:0000256" key="10">
    <source>
        <dbReference type="ARBA" id="ARBA00023315"/>
    </source>
</evidence>
<dbReference type="OrthoDB" id="10263824at2759"/>
<keyword evidence="17" id="KW-1185">Reference proteome</keyword>
<dbReference type="NCBIfam" id="TIGR01821">
    <property type="entry name" value="5aminolev_synth"/>
    <property type="match status" value="1"/>
</dbReference>
<dbReference type="InterPro" id="IPR010961">
    <property type="entry name" value="4pyrrol_synth_NH2levulA_synth"/>
</dbReference>
<dbReference type="InterPro" id="IPR001917">
    <property type="entry name" value="Aminotrans_II_pyridoxalP_BS"/>
</dbReference>
<evidence type="ECO:0000256" key="2">
    <source>
        <dbReference type="ARBA" id="ARBA00003076"/>
    </source>
</evidence>
<evidence type="ECO:0000256" key="3">
    <source>
        <dbReference type="ARBA" id="ARBA00005029"/>
    </source>
</evidence>
<comment type="pathway">
    <text evidence="3">Porphyrin-containing compound metabolism; protoporphyrin-IX biosynthesis; 5-aminolevulinate from glycine: step 1/1.</text>
</comment>
<dbReference type="InterPro" id="IPR015424">
    <property type="entry name" value="PyrdxlP-dep_Trfase"/>
</dbReference>
<evidence type="ECO:0000256" key="7">
    <source>
        <dbReference type="ARBA" id="ARBA00022679"/>
    </source>
</evidence>
<dbReference type="STRING" id="1314674.A0A0D7B1B5"/>
<dbReference type="GO" id="GO:0006782">
    <property type="term" value="P:protoporphyrinogen IX biosynthetic process"/>
    <property type="evidence" value="ECO:0007669"/>
    <property type="project" value="UniProtKB-UniPathway"/>
</dbReference>
<dbReference type="FunFam" id="3.40.640.10:FF:000006">
    <property type="entry name" value="5-aminolevulinate synthase, mitochondrial"/>
    <property type="match status" value="1"/>
</dbReference>
<evidence type="ECO:0000256" key="14">
    <source>
        <dbReference type="ARBA" id="ARBA00047654"/>
    </source>
</evidence>
<proteinExistence type="inferred from homology"/>
<dbReference type="EC" id="2.3.1.37" evidence="5"/>
<evidence type="ECO:0000256" key="9">
    <source>
        <dbReference type="ARBA" id="ARBA00023133"/>
    </source>
</evidence>
<evidence type="ECO:0000256" key="4">
    <source>
        <dbReference type="ARBA" id="ARBA00008392"/>
    </source>
</evidence>
<gene>
    <name evidence="16" type="ORF">CYLTODRAFT_402090</name>
</gene>
<dbReference type="GO" id="GO:0003870">
    <property type="term" value="F:5-aminolevulinate synthase activity"/>
    <property type="evidence" value="ECO:0007669"/>
    <property type="project" value="UniProtKB-EC"/>
</dbReference>
<dbReference type="GO" id="GO:0030170">
    <property type="term" value="F:pyridoxal phosphate binding"/>
    <property type="evidence" value="ECO:0007669"/>
    <property type="project" value="InterPro"/>
</dbReference>
<dbReference type="UniPathway" id="UPA00251">
    <property type="reaction ID" value="UER00375"/>
</dbReference>
<dbReference type="PROSITE" id="PS00599">
    <property type="entry name" value="AA_TRANSFER_CLASS_2"/>
    <property type="match status" value="1"/>
</dbReference>
<dbReference type="EMBL" id="KN880646">
    <property type="protein sequence ID" value="KIY64257.1"/>
    <property type="molecule type" value="Genomic_DNA"/>
</dbReference>
<sequence length="658" mass="71114">MNLLTFDKISTLSRATTNCPFLSRTKQTTLRSLCTATSARYPSLNKLSVQATRCPVMGPQLTVRAQETVAGYASMAGNNTADVEQIHKAQGISVPEGATVEMCPHAAAARAAARRAEDLAAATKTSAAEATGCPFHAKAGAKAADTGAFDYDKFFVDELEKKHKDKSYRYFNNINRLAKRNPIAHMAEVEDEVQVWCSNDYLGMGDNPVVLETMHRVLDKYGHGAGGTRNIAGNGALHLQLEEELAALHRKPAALVFTSCYVANDATLATLGSKLPGCVIFSDKMNHASMIEGIRHSKTEKVIWEHNDLVDLENKLKKYPKETPKIIAFESVYSMCGSIAPIREICDLAEKYGAITFLDEVHAVGLYGPRGAGVAEHLDYDVHKAAGTSPDPIPGTVMDRIDIITGTLGKSYGAIGGYIAGSDDFVDLIRSYAPGFIFTTSLPPASVAGAQAAVVYQKDYVGDRQLKQVNVRHVKRRLAELDIPVVPGTSHIVPVFVGDAALAKAASDKLLVEHDIYVQSINYPTVARGEERLRVTVTPRHTLEQTDKLISALDTVFTELDIKRLEDWKACGGRAGVGAGTEALSPLWTDAQLIGAPQTLKTGEKRVVDAKGVISARSRFDRLLGRKMGPVEPHGSKSVLQRELFAGRRQSAASGMSV</sequence>
<feature type="domain" description="Aminotransferase class I/classII large" evidence="15">
    <location>
        <begin position="195"/>
        <end position="553"/>
    </location>
</feature>
<dbReference type="PANTHER" id="PTHR13693">
    <property type="entry name" value="CLASS II AMINOTRANSFERASE/8-AMINO-7-OXONONANOATE SYNTHASE"/>
    <property type="match status" value="1"/>
</dbReference>
<evidence type="ECO:0000256" key="8">
    <source>
        <dbReference type="ARBA" id="ARBA00022898"/>
    </source>
</evidence>